<dbReference type="Gene3D" id="3.40.50.720">
    <property type="entry name" value="NAD(P)-binding Rossmann-like Domain"/>
    <property type="match status" value="1"/>
</dbReference>
<dbReference type="PRINTS" id="PR00081">
    <property type="entry name" value="GDHRDH"/>
</dbReference>
<accession>A0ABW7L7P9</accession>
<dbReference type="PRINTS" id="PR00080">
    <property type="entry name" value="SDRFAMILY"/>
</dbReference>
<evidence type="ECO:0000259" key="3">
    <source>
        <dbReference type="SMART" id="SM00822"/>
    </source>
</evidence>
<dbReference type="SMART" id="SM00822">
    <property type="entry name" value="PKS_KR"/>
    <property type="match status" value="1"/>
</dbReference>
<dbReference type="SUPFAM" id="SSF51735">
    <property type="entry name" value="NAD(P)-binding Rossmann-fold domains"/>
    <property type="match status" value="1"/>
</dbReference>
<dbReference type="RefSeq" id="WP_395130314.1">
    <property type="nucleotide sequence ID" value="NZ_JBIMPM010000031.1"/>
</dbReference>
<dbReference type="Proteomes" id="UP001609186">
    <property type="component" value="Unassembled WGS sequence"/>
</dbReference>
<gene>
    <name evidence="4" type="ORF">ACGTRS_22995</name>
</gene>
<name>A0ABW7L7P9_9BURK</name>
<organism evidence="4 5">
    <name type="scientific">Burkholderia semiarida</name>
    <dbReference type="NCBI Taxonomy" id="2843303"/>
    <lineage>
        <taxon>Bacteria</taxon>
        <taxon>Pseudomonadati</taxon>
        <taxon>Pseudomonadota</taxon>
        <taxon>Betaproteobacteria</taxon>
        <taxon>Burkholderiales</taxon>
        <taxon>Burkholderiaceae</taxon>
        <taxon>Burkholderia</taxon>
        <taxon>Burkholderia cepacia complex</taxon>
    </lineage>
</organism>
<dbReference type="PANTHER" id="PTHR48107:SF7">
    <property type="entry name" value="RE15974P"/>
    <property type="match status" value="1"/>
</dbReference>
<proteinExistence type="inferred from homology"/>
<dbReference type="Pfam" id="PF13561">
    <property type="entry name" value="adh_short_C2"/>
    <property type="match status" value="1"/>
</dbReference>
<dbReference type="EMBL" id="JBIMPM010000031">
    <property type="protein sequence ID" value="MFH5254101.1"/>
    <property type="molecule type" value="Genomic_DNA"/>
</dbReference>
<comment type="similarity">
    <text evidence="1">Belongs to the short-chain dehydrogenases/reductases (SDR) family.</text>
</comment>
<evidence type="ECO:0000313" key="4">
    <source>
        <dbReference type="EMBL" id="MFH5254101.1"/>
    </source>
</evidence>
<evidence type="ECO:0000313" key="5">
    <source>
        <dbReference type="Proteomes" id="UP001609186"/>
    </source>
</evidence>
<dbReference type="InterPro" id="IPR002347">
    <property type="entry name" value="SDR_fam"/>
</dbReference>
<evidence type="ECO:0000256" key="1">
    <source>
        <dbReference type="ARBA" id="ARBA00006484"/>
    </source>
</evidence>
<evidence type="ECO:0000256" key="2">
    <source>
        <dbReference type="ARBA" id="ARBA00023002"/>
    </source>
</evidence>
<keyword evidence="2" id="KW-0560">Oxidoreductase</keyword>
<keyword evidence="5" id="KW-1185">Reference proteome</keyword>
<reference evidence="4 5" key="1">
    <citation type="submission" date="2024-10" db="EMBL/GenBank/DDBJ databases">
        <title>Burkholderia semiarida in Mexico.</title>
        <authorList>
            <person name="Estrada P."/>
        </authorList>
    </citation>
    <scope>NUCLEOTIDE SEQUENCE [LARGE SCALE GENOMIC DNA]</scope>
    <source>
        <strain evidence="4 5">CLM7-1</strain>
    </source>
</reference>
<dbReference type="InterPro" id="IPR057326">
    <property type="entry name" value="KR_dom"/>
</dbReference>
<feature type="domain" description="Ketoreductase" evidence="3">
    <location>
        <begin position="6"/>
        <end position="189"/>
    </location>
</feature>
<dbReference type="InterPro" id="IPR036291">
    <property type="entry name" value="NAD(P)-bd_dom_sf"/>
</dbReference>
<protein>
    <submittedName>
        <fullName evidence="4">SDR family oxidoreductase</fullName>
    </submittedName>
</protein>
<sequence>MSEVVKVALVTGASGGIGKAVALRLAADGFAIVGHYAGNAAEMDTLISEITGRGGQAIAVKGDISAVDDVAALYEHTLNAFGRLDVVVHCAGIMPLAPIGPDGLDVFDRTIRVNLRGSYLVMAHAVSHLGAGGRVVVCSSSVVAKSFPSYGAYIASKAGGDGLVRVLANEMRGRGITVNAVAPGPVATELFLKGKTDEQIERLAHLAPLERLGEPDDIARAVAFLVGEDGQWINGQILYANGGFA</sequence>
<comment type="caution">
    <text evidence="4">The sequence shown here is derived from an EMBL/GenBank/DDBJ whole genome shotgun (WGS) entry which is preliminary data.</text>
</comment>
<dbReference type="PANTHER" id="PTHR48107">
    <property type="entry name" value="NADPH-DEPENDENT ALDEHYDE REDUCTASE-LIKE PROTEIN, CHLOROPLASTIC-RELATED"/>
    <property type="match status" value="1"/>
</dbReference>